<dbReference type="SUPFAM" id="SSF53850">
    <property type="entry name" value="Periplasmic binding protein-like II"/>
    <property type="match status" value="1"/>
</dbReference>
<dbReference type="Pfam" id="PF00497">
    <property type="entry name" value="SBP_bac_3"/>
    <property type="match status" value="1"/>
</dbReference>
<feature type="domain" description="Solute-binding protein family 3/N-terminal" evidence="4">
    <location>
        <begin position="27"/>
        <end position="257"/>
    </location>
</feature>
<protein>
    <submittedName>
        <fullName evidence="5">Transporter substrate-binding domain-containing protein</fullName>
    </submittedName>
</protein>
<dbReference type="InterPro" id="IPR001638">
    <property type="entry name" value="Solute-binding_3/MltF_N"/>
</dbReference>
<name>A0AB39UWJ8_9GAMM</name>
<comment type="similarity">
    <text evidence="1">Belongs to the bacterial solute-binding protein 3 family.</text>
</comment>
<dbReference type="Gene3D" id="3.40.190.10">
    <property type="entry name" value="Periplasmic binding protein-like II"/>
    <property type="match status" value="2"/>
</dbReference>
<gene>
    <name evidence="5" type="ORF">AAIA72_16380</name>
</gene>
<evidence type="ECO:0000256" key="2">
    <source>
        <dbReference type="ARBA" id="ARBA00022729"/>
    </source>
</evidence>
<dbReference type="PANTHER" id="PTHR35936">
    <property type="entry name" value="MEMBRANE-BOUND LYTIC MUREIN TRANSGLYCOSYLASE F"/>
    <property type="match status" value="1"/>
</dbReference>
<reference evidence="5" key="1">
    <citation type="submission" date="2024-05" db="EMBL/GenBank/DDBJ databases">
        <title>Genome sequencing of novel strain.</title>
        <authorList>
            <person name="Ganbat D."/>
            <person name="Ganbat S."/>
            <person name="Lee S.-J."/>
        </authorList>
    </citation>
    <scope>NUCLEOTIDE SEQUENCE</scope>
    <source>
        <strain evidence="5">SMD15-11</strain>
    </source>
</reference>
<feature type="chain" id="PRO_5044213403" evidence="3">
    <location>
        <begin position="22"/>
        <end position="266"/>
    </location>
</feature>
<dbReference type="KEGG" id="tcd:AAIA72_16380"/>
<keyword evidence="2 3" id="KW-0732">Signal</keyword>
<dbReference type="RefSeq" id="WP_369601361.1">
    <property type="nucleotide sequence ID" value="NZ_CP154858.1"/>
</dbReference>
<dbReference type="EMBL" id="CP154858">
    <property type="protein sequence ID" value="XDT72351.1"/>
    <property type="molecule type" value="Genomic_DNA"/>
</dbReference>
<evidence type="ECO:0000259" key="4">
    <source>
        <dbReference type="SMART" id="SM00062"/>
    </source>
</evidence>
<evidence type="ECO:0000256" key="1">
    <source>
        <dbReference type="ARBA" id="ARBA00010333"/>
    </source>
</evidence>
<evidence type="ECO:0000256" key="3">
    <source>
        <dbReference type="SAM" id="SignalP"/>
    </source>
</evidence>
<dbReference type="AlphaFoldDB" id="A0AB39UWJ8"/>
<feature type="signal peptide" evidence="3">
    <location>
        <begin position="1"/>
        <end position="21"/>
    </location>
</feature>
<sequence>MIRFRCCTLLIAILLTFPALARSCERAYRLGWDPWPPYQYVNEQGVLTGLDIELMQAVFDAMGCEIRFQQLPWKRQLLHLQRGELDVVSSASRTAEREAFGRYSIPLRTERVVLLTQRNTLWQGKVRSLSDLQHLPMRLVGTIGYFYGDDFEALRPELLAQNRLMLVSSDQLAYQMLLNARADAMLADPVSAAAALQLMGETGSVQVLAPVHEAPTYALFSRKSVSRDFVEQFNLTVEQLQRRGILQEIVARYTLRAPAESPAGAQ</sequence>
<organism evidence="5">
    <name type="scientific">Thermohahella caldifontis</name>
    <dbReference type="NCBI Taxonomy" id="3142973"/>
    <lineage>
        <taxon>Bacteria</taxon>
        <taxon>Pseudomonadati</taxon>
        <taxon>Pseudomonadota</taxon>
        <taxon>Gammaproteobacteria</taxon>
        <taxon>Oceanospirillales</taxon>
        <taxon>Hahellaceae</taxon>
        <taxon>Thermohahella</taxon>
    </lineage>
</organism>
<evidence type="ECO:0000313" key="5">
    <source>
        <dbReference type="EMBL" id="XDT72351.1"/>
    </source>
</evidence>
<dbReference type="SMART" id="SM00062">
    <property type="entry name" value="PBPb"/>
    <property type="match status" value="1"/>
</dbReference>
<proteinExistence type="inferred from homology"/>
<dbReference type="PANTHER" id="PTHR35936:SF6">
    <property type="entry name" value="AMINO ACID ABC TRANSPORTER SUBSTRATE-BINDING PAAT FAMILY PROTEIN"/>
    <property type="match status" value="1"/>
</dbReference>
<accession>A0AB39UWJ8</accession>